<dbReference type="Pfam" id="PF00990">
    <property type="entry name" value="GGDEF"/>
    <property type="match status" value="1"/>
</dbReference>
<feature type="domain" description="GGDEF" evidence="2">
    <location>
        <begin position="350"/>
        <end position="472"/>
    </location>
</feature>
<dbReference type="CDD" id="cd01949">
    <property type="entry name" value="GGDEF"/>
    <property type="match status" value="1"/>
</dbReference>
<protein>
    <recommendedName>
        <fullName evidence="2">GGDEF domain-containing protein</fullName>
    </recommendedName>
</protein>
<dbReference type="Proteomes" id="UP001501470">
    <property type="component" value="Unassembled WGS sequence"/>
</dbReference>
<reference evidence="3 4" key="1">
    <citation type="journal article" date="2019" name="Int. J. Syst. Evol. Microbiol.">
        <title>The Global Catalogue of Microorganisms (GCM) 10K type strain sequencing project: providing services to taxonomists for standard genome sequencing and annotation.</title>
        <authorList>
            <consortium name="The Broad Institute Genomics Platform"/>
            <consortium name="The Broad Institute Genome Sequencing Center for Infectious Disease"/>
            <person name="Wu L."/>
            <person name="Ma J."/>
        </authorList>
    </citation>
    <scope>NUCLEOTIDE SEQUENCE [LARGE SCALE GENOMIC DNA]</scope>
    <source>
        <strain evidence="3 4">JCM 15933</strain>
    </source>
</reference>
<comment type="caution">
    <text evidence="3">The sequence shown here is derived from an EMBL/GenBank/DDBJ whole genome shotgun (WGS) entry which is preliminary data.</text>
</comment>
<keyword evidence="1" id="KW-0472">Membrane</keyword>
<feature type="transmembrane region" description="Helical" evidence="1">
    <location>
        <begin position="183"/>
        <end position="205"/>
    </location>
</feature>
<gene>
    <name evidence="3" type="ORF">GCM10009827_001000</name>
</gene>
<keyword evidence="1" id="KW-1133">Transmembrane helix</keyword>
<feature type="transmembrane region" description="Helical" evidence="1">
    <location>
        <begin position="152"/>
        <end position="171"/>
    </location>
</feature>
<dbReference type="SUPFAM" id="SSF55073">
    <property type="entry name" value="Nucleotide cyclase"/>
    <property type="match status" value="1"/>
</dbReference>
<evidence type="ECO:0000313" key="3">
    <source>
        <dbReference type="EMBL" id="GAA1499435.1"/>
    </source>
</evidence>
<dbReference type="PANTHER" id="PTHR45138:SF9">
    <property type="entry name" value="DIGUANYLATE CYCLASE DGCM-RELATED"/>
    <property type="match status" value="1"/>
</dbReference>
<feature type="transmembrane region" description="Helical" evidence="1">
    <location>
        <begin position="284"/>
        <end position="303"/>
    </location>
</feature>
<dbReference type="NCBIfam" id="TIGR00254">
    <property type="entry name" value="GGDEF"/>
    <property type="match status" value="1"/>
</dbReference>
<dbReference type="InterPro" id="IPR043128">
    <property type="entry name" value="Rev_trsase/Diguanyl_cyclase"/>
</dbReference>
<proteinExistence type="predicted"/>
<feature type="transmembrane region" description="Helical" evidence="1">
    <location>
        <begin position="121"/>
        <end position="140"/>
    </location>
</feature>
<feature type="transmembrane region" description="Helical" evidence="1">
    <location>
        <begin position="92"/>
        <end position="109"/>
    </location>
</feature>
<dbReference type="EMBL" id="BAAAQD010000001">
    <property type="protein sequence ID" value="GAA1499435.1"/>
    <property type="molecule type" value="Genomic_DNA"/>
</dbReference>
<keyword evidence="4" id="KW-1185">Reference proteome</keyword>
<dbReference type="SMART" id="SM00267">
    <property type="entry name" value="GGDEF"/>
    <property type="match status" value="1"/>
</dbReference>
<dbReference type="PANTHER" id="PTHR45138">
    <property type="entry name" value="REGULATORY COMPONENTS OF SENSORY TRANSDUCTION SYSTEM"/>
    <property type="match status" value="1"/>
</dbReference>
<dbReference type="InterPro" id="IPR050469">
    <property type="entry name" value="Diguanylate_Cyclase"/>
</dbReference>
<dbReference type="InterPro" id="IPR029787">
    <property type="entry name" value="Nucleotide_cyclase"/>
</dbReference>
<dbReference type="RefSeq" id="WP_344498270.1">
    <property type="nucleotide sequence ID" value="NZ_BAAAQD010000001.1"/>
</dbReference>
<feature type="transmembrane region" description="Helical" evidence="1">
    <location>
        <begin position="217"/>
        <end position="236"/>
    </location>
</feature>
<dbReference type="PROSITE" id="PS50887">
    <property type="entry name" value="GGDEF"/>
    <property type="match status" value="1"/>
</dbReference>
<evidence type="ECO:0000313" key="4">
    <source>
        <dbReference type="Proteomes" id="UP001501470"/>
    </source>
</evidence>
<name>A0ABN1ZHQ3_9ACTN</name>
<dbReference type="InterPro" id="IPR000160">
    <property type="entry name" value="GGDEF_dom"/>
</dbReference>
<feature type="transmembrane region" description="Helical" evidence="1">
    <location>
        <begin position="54"/>
        <end position="72"/>
    </location>
</feature>
<organism evidence="3 4">
    <name type="scientific">Dactylosporangium maewongense</name>
    <dbReference type="NCBI Taxonomy" id="634393"/>
    <lineage>
        <taxon>Bacteria</taxon>
        <taxon>Bacillati</taxon>
        <taxon>Actinomycetota</taxon>
        <taxon>Actinomycetes</taxon>
        <taxon>Micromonosporales</taxon>
        <taxon>Micromonosporaceae</taxon>
        <taxon>Dactylosporangium</taxon>
    </lineage>
</organism>
<keyword evidence="1" id="KW-0812">Transmembrane</keyword>
<feature type="transmembrane region" description="Helical" evidence="1">
    <location>
        <begin position="29"/>
        <end position="47"/>
    </location>
</feature>
<sequence>MMLRWYLVAAGTCVALSFLVPDGSWWQVAVQVLTGYLAVSAIIAGALRHRGTARAAWLAFAAGVGGNATGILVEAYSFHVNAEYESPGWPDVGYLALYPGLAIGLVLLIRRRSEGHDWGALVDATTVTTGLGLLAWVFMIRPAIDQTDLSPLAHLTGVAYPVGDVLVLAMLTRLLLGGGARSAAFRLMIASAFLFLAGDVTWAVLNTIGVEPGPAAHRVLGAVFLLAYVLVGHAALHRSAAQIGETAGPPPKLGPGLLVLLTLASLMAPLLLLGQIAAGEVTDALPIAICSIVLFLLVVIRMAQLLRQLEAQTARVRELSRTDELTGLPNRRAWGAELPAALERARRDGAGLAVVMIDLDHFKRFNDEYGHPAGDRLLKSAAAAWSGQLRGTDHLARYGGEEFIALLPGADTAESVAVLRRLMAATPLGQTFSAGLAQWNGVETSDELVARADAALYDAKRAGRNRVEVASAQPDTDARLTPR</sequence>
<accession>A0ABN1ZHQ3</accession>
<evidence type="ECO:0000259" key="2">
    <source>
        <dbReference type="PROSITE" id="PS50887"/>
    </source>
</evidence>
<dbReference type="Gene3D" id="3.30.70.270">
    <property type="match status" value="1"/>
</dbReference>
<evidence type="ECO:0000256" key="1">
    <source>
        <dbReference type="SAM" id="Phobius"/>
    </source>
</evidence>
<feature type="transmembrane region" description="Helical" evidence="1">
    <location>
        <begin position="257"/>
        <end position="278"/>
    </location>
</feature>